<evidence type="ECO:0000313" key="1">
    <source>
        <dbReference type="EMBL" id="GAV85425.1"/>
    </source>
</evidence>
<comment type="caution">
    <text evidence="1">The sequence shown here is derived from an EMBL/GenBank/DDBJ whole genome shotgun (WGS) entry which is preliminary data.</text>
</comment>
<dbReference type="OrthoDB" id="1645289at2759"/>
<accession>A0A1Q3CZ44</accession>
<dbReference type="Proteomes" id="UP000187406">
    <property type="component" value="Unassembled WGS sequence"/>
</dbReference>
<evidence type="ECO:0000313" key="2">
    <source>
        <dbReference type="Proteomes" id="UP000187406"/>
    </source>
</evidence>
<proteinExistence type="predicted"/>
<dbReference type="AlphaFoldDB" id="A0A1Q3CZ44"/>
<protein>
    <submittedName>
        <fullName evidence="1">Uncharacterized protein</fullName>
    </submittedName>
</protein>
<keyword evidence="2" id="KW-1185">Reference proteome</keyword>
<gene>
    <name evidence="1" type="ORF">CFOL_v3_28862</name>
</gene>
<organism evidence="1 2">
    <name type="scientific">Cephalotus follicularis</name>
    <name type="common">Albany pitcher plant</name>
    <dbReference type="NCBI Taxonomy" id="3775"/>
    <lineage>
        <taxon>Eukaryota</taxon>
        <taxon>Viridiplantae</taxon>
        <taxon>Streptophyta</taxon>
        <taxon>Embryophyta</taxon>
        <taxon>Tracheophyta</taxon>
        <taxon>Spermatophyta</taxon>
        <taxon>Magnoliopsida</taxon>
        <taxon>eudicotyledons</taxon>
        <taxon>Gunneridae</taxon>
        <taxon>Pentapetalae</taxon>
        <taxon>rosids</taxon>
        <taxon>fabids</taxon>
        <taxon>Oxalidales</taxon>
        <taxon>Cephalotaceae</taxon>
        <taxon>Cephalotus</taxon>
    </lineage>
</organism>
<dbReference type="EMBL" id="BDDD01003564">
    <property type="protein sequence ID" value="GAV85425.1"/>
    <property type="molecule type" value="Genomic_DNA"/>
</dbReference>
<sequence length="48" mass="5509">VLDLSYLPQGSMIHFQKPEVHLIAYLLIAHLLSQAPPEEVQNNRKQTQ</sequence>
<feature type="non-terminal residue" evidence="1">
    <location>
        <position position="1"/>
    </location>
</feature>
<reference evidence="2" key="1">
    <citation type="submission" date="2016-04" db="EMBL/GenBank/DDBJ databases">
        <title>Cephalotus genome sequencing.</title>
        <authorList>
            <person name="Fukushima K."/>
            <person name="Hasebe M."/>
            <person name="Fang X."/>
        </authorList>
    </citation>
    <scope>NUCLEOTIDE SEQUENCE [LARGE SCALE GENOMIC DNA]</scope>
    <source>
        <strain evidence="2">cv. St1</strain>
    </source>
</reference>
<name>A0A1Q3CZ44_CEPFO</name>